<comment type="caution">
    <text evidence="2">The sequence shown here is derived from an EMBL/GenBank/DDBJ whole genome shotgun (WGS) entry which is preliminary data.</text>
</comment>
<keyword evidence="3" id="KW-1185">Reference proteome</keyword>
<accession>U2K1U1</accession>
<name>U2K1U1_9FIRM</name>
<sequence>MRKLVKNRKGFTLAEEVVTVLLIGILVASASGILLNAMRIFCQNVIMFNAQSKGIAVMEQLESHLAYAKTIGQQETETIAADDGCAHQVVLYVDTQNGKSELKEKGTIYYSDTDSAGTTVDQVLCKLGTYQAKILVQKVDDVTVTVDVRISRNDTVYYSETRMVKLQNRATVKATLNASDIYDSSVAASRYLYIGSLE</sequence>
<evidence type="ECO:0000313" key="3">
    <source>
        <dbReference type="Proteomes" id="UP000016662"/>
    </source>
</evidence>
<dbReference type="HOGENOM" id="CLU_1377268_0_0_9"/>
<keyword evidence="1" id="KW-0812">Transmembrane</keyword>
<evidence type="ECO:0000313" key="2">
    <source>
        <dbReference type="EMBL" id="ERJ92491.1"/>
    </source>
</evidence>
<proteinExistence type="predicted"/>
<organism evidence="2 3">
    <name type="scientific">Ruminococcus callidus ATCC 27760</name>
    <dbReference type="NCBI Taxonomy" id="411473"/>
    <lineage>
        <taxon>Bacteria</taxon>
        <taxon>Bacillati</taxon>
        <taxon>Bacillota</taxon>
        <taxon>Clostridia</taxon>
        <taxon>Eubacteriales</taxon>
        <taxon>Oscillospiraceae</taxon>
        <taxon>Ruminococcus</taxon>
    </lineage>
</organism>
<dbReference type="AlphaFoldDB" id="U2K1U1"/>
<dbReference type="Proteomes" id="UP000016662">
    <property type="component" value="Unassembled WGS sequence"/>
</dbReference>
<gene>
    <name evidence="2" type="ORF">RUMCAL_02395</name>
</gene>
<reference evidence="2 3" key="1">
    <citation type="submission" date="2013-07" db="EMBL/GenBank/DDBJ databases">
        <authorList>
            <person name="Weinstock G."/>
            <person name="Sodergren E."/>
            <person name="Wylie T."/>
            <person name="Fulton L."/>
            <person name="Fulton R."/>
            <person name="Fronick C."/>
            <person name="O'Laughlin M."/>
            <person name="Godfrey J."/>
            <person name="Miner T."/>
            <person name="Herter B."/>
            <person name="Appelbaum E."/>
            <person name="Cordes M."/>
            <person name="Lek S."/>
            <person name="Wollam A."/>
            <person name="Pepin K.H."/>
            <person name="Palsikar V.B."/>
            <person name="Mitreva M."/>
            <person name="Wilson R.K."/>
        </authorList>
    </citation>
    <scope>NUCLEOTIDE SEQUENCE [LARGE SCALE GENOMIC DNA]</scope>
    <source>
        <strain evidence="2 3">ATCC 27760</strain>
    </source>
</reference>
<dbReference type="STRING" id="411473.RUMCAL_02395"/>
<dbReference type="PATRIC" id="fig|411473.3.peg.1994"/>
<protein>
    <submittedName>
        <fullName evidence="2">Prepilin-type cleavage/methylation protein</fullName>
    </submittedName>
</protein>
<keyword evidence="1" id="KW-0472">Membrane</keyword>
<dbReference type="RefSeq" id="WP_021680562.1">
    <property type="nucleotide sequence ID" value="NZ_KI260295.1"/>
</dbReference>
<evidence type="ECO:0000256" key="1">
    <source>
        <dbReference type="SAM" id="Phobius"/>
    </source>
</evidence>
<feature type="transmembrane region" description="Helical" evidence="1">
    <location>
        <begin position="12"/>
        <end position="35"/>
    </location>
</feature>
<dbReference type="EMBL" id="AWVF01000293">
    <property type="protein sequence ID" value="ERJ92491.1"/>
    <property type="molecule type" value="Genomic_DNA"/>
</dbReference>
<keyword evidence="1" id="KW-1133">Transmembrane helix</keyword>